<evidence type="ECO:0000313" key="4">
    <source>
        <dbReference type="Proteomes" id="UP000646738"/>
    </source>
</evidence>
<dbReference type="CDD" id="cd00093">
    <property type="entry name" value="HTH_XRE"/>
    <property type="match status" value="1"/>
</dbReference>
<accession>A0ABQ3RCY0</accession>
<sequence length="115" mass="12581">MTTSVGGRCTGTDPSHLTTASPATPAPAEIVLGVYLRALRHAREQTLSDMARYAAVSVSALSRIERGENPISPHTLHALLQHYGVGARYIQYLARHLPLAARGNQHYTPQERRRA</sequence>
<evidence type="ECO:0000256" key="1">
    <source>
        <dbReference type="SAM" id="MobiDB-lite"/>
    </source>
</evidence>
<dbReference type="SUPFAM" id="SSF47413">
    <property type="entry name" value="lambda repressor-like DNA-binding domains"/>
    <property type="match status" value="1"/>
</dbReference>
<dbReference type="Proteomes" id="UP000646738">
    <property type="component" value="Unassembled WGS sequence"/>
</dbReference>
<protein>
    <recommendedName>
        <fullName evidence="2">HTH cro/C1-type domain-containing protein</fullName>
    </recommendedName>
</protein>
<dbReference type="EMBL" id="BNEA01000015">
    <property type="protein sequence ID" value="GHI53708.1"/>
    <property type="molecule type" value="Genomic_DNA"/>
</dbReference>
<evidence type="ECO:0000259" key="2">
    <source>
        <dbReference type="PROSITE" id="PS50943"/>
    </source>
</evidence>
<feature type="region of interest" description="Disordered" evidence="1">
    <location>
        <begin position="1"/>
        <end position="23"/>
    </location>
</feature>
<dbReference type="InterPro" id="IPR001387">
    <property type="entry name" value="Cro/C1-type_HTH"/>
</dbReference>
<dbReference type="RefSeq" id="WP_189989488.1">
    <property type="nucleotide sequence ID" value="NZ_BNCB01000001.1"/>
</dbReference>
<dbReference type="Pfam" id="PF13560">
    <property type="entry name" value="HTH_31"/>
    <property type="match status" value="1"/>
</dbReference>
<proteinExistence type="predicted"/>
<dbReference type="PROSITE" id="PS50943">
    <property type="entry name" value="HTH_CROC1"/>
    <property type="match status" value="1"/>
</dbReference>
<gene>
    <name evidence="3" type="ORF">Srubr_35540</name>
</gene>
<reference evidence="4" key="1">
    <citation type="submission" date="2023-07" db="EMBL/GenBank/DDBJ databases">
        <title>Whole genome shotgun sequence of Streptomyces achromogenes subsp. rubradiris NBRC 14000.</title>
        <authorList>
            <person name="Komaki H."/>
            <person name="Tamura T."/>
        </authorList>
    </citation>
    <scope>NUCLEOTIDE SEQUENCE [LARGE SCALE GENOMIC DNA]</scope>
    <source>
        <strain evidence="4">NBRC 14000</strain>
    </source>
</reference>
<dbReference type="Gene3D" id="1.10.260.40">
    <property type="entry name" value="lambda repressor-like DNA-binding domains"/>
    <property type="match status" value="1"/>
</dbReference>
<organism evidence="3 4">
    <name type="scientific">Streptomyces rubradiris</name>
    <name type="common">Streptomyces achromogenes subsp. rubradiris</name>
    <dbReference type="NCBI Taxonomy" id="285531"/>
    <lineage>
        <taxon>Bacteria</taxon>
        <taxon>Bacillati</taxon>
        <taxon>Actinomycetota</taxon>
        <taxon>Actinomycetes</taxon>
        <taxon>Kitasatosporales</taxon>
        <taxon>Streptomycetaceae</taxon>
        <taxon>Streptomyces</taxon>
    </lineage>
</organism>
<feature type="domain" description="HTH cro/C1-type" evidence="2">
    <location>
        <begin position="36"/>
        <end position="90"/>
    </location>
</feature>
<name>A0ABQ3RCY0_STRRR</name>
<keyword evidence="4" id="KW-1185">Reference proteome</keyword>
<comment type="caution">
    <text evidence="3">The sequence shown here is derived from an EMBL/GenBank/DDBJ whole genome shotgun (WGS) entry which is preliminary data.</text>
</comment>
<dbReference type="SMART" id="SM00530">
    <property type="entry name" value="HTH_XRE"/>
    <property type="match status" value="1"/>
</dbReference>
<evidence type="ECO:0000313" key="3">
    <source>
        <dbReference type="EMBL" id="GHI53708.1"/>
    </source>
</evidence>
<dbReference type="InterPro" id="IPR010982">
    <property type="entry name" value="Lambda_DNA-bd_dom_sf"/>
</dbReference>